<proteinExistence type="predicted"/>
<evidence type="ECO:0000313" key="2">
    <source>
        <dbReference type="Proteomes" id="UP001175817"/>
    </source>
</evidence>
<organism evidence="1 2">
    <name type="scientific">Klebsiella michiganensis</name>
    <dbReference type="NCBI Taxonomy" id="1134687"/>
    <lineage>
        <taxon>Bacteria</taxon>
        <taxon>Pseudomonadati</taxon>
        <taxon>Pseudomonadota</taxon>
        <taxon>Gammaproteobacteria</taxon>
        <taxon>Enterobacterales</taxon>
        <taxon>Enterobacteriaceae</taxon>
        <taxon>Klebsiella/Raoultella group</taxon>
        <taxon>Klebsiella</taxon>
    </lineage>
</organism>
<dbReference type="EMBL" id="JARTTH020000001">
    <property type="protein sequence ID" value="MEC6053226.1"/>
    <property type="molecule type" value="Genomic_DNA"/>
</dbReference>
<dbReference type="AlphaFoldDB" id="A0AB35WFM6"/>
<gene>
    <name evidence="1" type="ORF">QAB24_022270</name>
</gene>
<reference evidence="1" key="2">
    <citation type="submission" date="2024-01" db="EMBL/GenBank/DDBJ databases">
        <authorList>
            <person name="Macesic N."/>
        </authorList>
    </citation>
    <scope>NUCLEOTIDE SEQUENCE</scope>
    <source>
        <strain evidence="1">CPO078</strain>
    </source>
</reference>
<dbReference type="Proteomes" id="UP001175817">
    <property type="component" value="Unassembled WGS sequence"/>
</dbReference>
<protein>
    <recommendedName>
        <fullName evidence="3">DUF551 domain-containing protein</fullName>
    </recommendedName>
</protein>
<name>A0AB35WFM6_9ENTR</name>
<comment type="caution">
    <text evidence="1">The sequence shown here is derived from an EMBL/GenBank/DDBJ whole genome shotgun (WGS) entry which is preliminary data.</text>
</comment>
<evidence type="ECO:0008006" key="3">
    <source>
        <dbReference type="Google" id="ProtNLM"/>
    </source>
</evidence>
<reference evidence="1" key="1">
    <citation type="journal article" date="2023" name="Nat. Commun.">
        <title>Genomic dissection of endemic carbapenem resistance reveals metallo-beta-lactamase dissemination through clonal, plasmid and integron transfer.</title>
        <authorList>
            <person name="Macesic N."/>
            <person name="Hawkey J."/>
            <person name="Vezina B."/>
            <person name="Wisniewski J.A."/>
            <person name="Cottingham H."/>
            <person name="Blakeway L.V."/>
            <person name="Harshegyi T."/>
            <person name="Pragastis K."/>
            <person name="Badoordeen G.Z."/>
            <person name="Dennison A."/>
            <person name="Spelman D.W."/>
            <person name="Jenney A.W.J."/>
            <person name="Peleg A.Y."/>
        </authorList>
    </citation>
    <scope>NUCLEOTIDE SEQUENCE</scope>
    <source>
        <strain evidence="1">CPO078</strain>
    </source>
</reference>
<sequence>MSKKIENPVVLIHKRDNSDSYAVAITSGSQNYHDALLMASMEPDENGDDIDTWSKTGYYMAQEIERWRRAAALAISSLDAADESNVWRAVGFVLGALECATAGEIAGATENRRSSEKVQAVQAVQVQSVPGIKPAPALGSMPKRGEVLPTNSREQSPVVHAYHPDCGCVVCKVATSSNSSDSKTISELTFVIGFDAGKEPPIHAHMEVFGGKVVAVAFRNVLEEHDNDDAASKILDITLPDISSKAFWSGSGKDEVFHPETYRRWVKEAIERYCTIARIDVEVK</sequence>
<accession>A0AB35WFM6</accession>
<evidence type="ECO:0000313" key="1">
    <source>
        <dbReference type="EMBL" id="MEC6053226.1"/>
    </source>
</evidence>